<evidence type="ECO:0000313" key="2">
    <source>
        <dbReference type="Proteomes" id="UP000278792"/>
    </source>
</evidence>
<dbReference type="Proteomes" id="UP000278792">
    <property type="component" value="Unassembled WGS sequence"/>
</dbReference>
<dbReference type="AlphaFoldDB" id="A0A3N3E1Y7"/>
<proteinExistence type="predicted"/>
<accession>A0A3N3E1Y7</accession>
<name>A0A3N3E1Y7_9VIBR</name>
<dbReference type="RefSeq" id="WP_123781621.1">
    <property type="nucleotide sequence ID" value="NZ_RKIK01000018.1"/>
</dbReference>
<organism evidence="1 2">
    <name type="scientific">Vibrio ponticus</name>
    <dbReference type="NCBI Taxonomy" id="265668"/>
    <lineage>
        <taxon>Bacteria</taxon>
        <taxon>Pseudomonadati</taxon>
        <taxon>Pseudomonadota</taxon>
        <taxon>Gammaproteobacteria</taxon>
        <taxon>Vibrionales</taxon>
        <taxon>Vibrionaceae</taxon>
        <taxon>Vibrio</taxon>
    </lineage>
</organism>
<sequence length="70" mass="8275">MKQSKSEFWSGEEYDAQYADRYSHEIALLQQIAIEQNAKSHLRIKYCYSNWQRSPYEDGVNNCVCVIQPI</sequence>
<reference evidence="1 2" key="1">
    <citation type="submission" date="2018-11" db="EMBL/GenBank/DDBJ databases">
        <title>Vibrio ponticus strain CAIM 1751 pathogenic for the snapper Lutjanus guttatus.</title>
        <authorList>
            <person name="Soto-Rodriguez S."/>
            <person name="Lozano-Olvera R."/>
            <person name="Gomez-Gil B."/>
        </authorList>
    </citation>
    <scope>NUCLEOTIDE SEQUENCE [LARGE SCALE GENOMIC DNA]</scope>
    <source>
        <strain evidence="1 2">CAIM 1751</strain>
    </source>
</reference>
<dbReference type="EMBL" id="RKIK01000018">
    <property type="protein sequence ID" value="ROV60639.1"/>
    <property type="molecule type" value="Genomic_DNA"/>
</dbReference>
<comment type="caution">
    <text evidence="1">The sequence shown here is derived from an EMBL/GenBank/DDBJ whole genome shotgun (WGS) entry which is preliminary data.</text>
</comment>
<protein>
    <submittedName>
        <fullName evidence="1">Uncharacterized protein</fullName>
    </submittedName>
</protein>
<gene>
    <name evidence="1" type="ORF">EGH82_08410</name>
</gene>
<evidence type="ECO:0000313" key="1">
    <source>
        <dbReference type="EMBL" id="ROV60639.1"/>
    </source>
</evidence>